<proteinExistence type="predicted"/>
<evidence type="ECO:0000313" key="3">
    <source>
        <dbReference type="Proteomes" id="UP000187166"/>
    </source>
</evidence>
<comment type="caution">
    <text evidence="2">The sequence shown here is derived from an EMBL/GenBank/DDBJ whole genome shotgun (WGS) entry which is preliminary data.</text>
</comment>
<dbReference type="Gene3D" id="3.90.70.10">
    <property type="entry name" value="Cysteine proteinases"/>
    <property type="match status" value="1"/>
</dbReference>
<evidence type="ECO:0000259" key="1">
    <source>
        <dbReference type="Pfam" id="PF13529"/>
    </source>
</evidence>
<dbReference type="Pfam" id="PF13529">
    <property type="entry name" value="Peptidase_C39_2"/>
    <property type="match status" value="1"/>
</dbReference>
<name>A0A1U7M1F8_9FIRM</name>
<organism evidence="2 3">
    <name type="scientific">Peptoniphilus porci</name>
    <dbReference type="NCBI Taxonomy" id="2652280"/>
    <lineage>
        <taxon>Bacteria</taxon>
        <taxon>Bacillati</taxon>
        <taxon>Bacillota</taxon>
        <taxon>Tissierellia</taxon>
        <taxon>Tissierellales</taxon>
        <taxon>Peptoniphilaceae</taxon>
        <taxon>Peptoniphilus</taxon>
    </lineage>
</organism>
<dbReference type="AlphaFoldDB" id="A0A1U7M1F8"/>
<sequence>MKKNRIANLKDYIEKNYPKAVFVESREIEMQNFLQRDFKDGSNNCTIASLTRIISYYFKDLDKFEIYKEVFKIANKNGYFKNIGTIPFFISRIANTYFRKNNMNLKSRGIYMGNFYSHVKDEIDNFRPVLMNLGNGYYKRHSLVIFGYSIYKFKGMKIKILHVYDGWNKTPSYIDYNDLKGLMNFPIFSYNIFNIDLL</sequence>
<feature type="domain" description="Peptidase C39-like" evidence="1">
    <location>
        <begin position="35"/>
        <end position="150"/>
    </location>
</feature>
<accession>A0A1U7M1F8</accession>
<evidence type="ECO:0000313" key="2">
    <source>
        <dbReference type="EMBL" id="OLR65386.1"/>
    </source>
</evidence>
<protein>
    <recommendedName>
        <fullName evidence="1">Peptidase C39-like domain-containing protein</fullName>
    </recommendedName>
</protein>
<dbReference type="STRING" id="1465756.BIV18_07620"/>
<dbReference type="InterPro" id="IPR039564">
    <property type="entry name" value="Peptidase_C39-like"/>
</dbReference>
<reference evidence="2 3" key="1">
    <citation type="journal article" date="2016" name="Appl. Environ. Microbiol.">
        <title>Function and Phylogeny of Bacterial Butyryl Coenzyme A:Acetate Transferases and Their Diversity in the Proximal Colon of Swine.</title>
        <authorList>
            <person name="Trachsel J."/>
            <person name="Bayles D.O."/>
            <person name="Looft T."/>
            <person name="Levine U.Y."/>
            <person name="Allen H.K."/>
        </authorList>
    </citation>
    <scope>NUCLEOTIDE SEQUENCE [LARGE SCALE GENOMIC DNA]</scope>
    <source>
        <strain evidence="2 3">35-6-1</strain>
    </source>
</reference>
<keyword evidence="3" id="KW-1185">Reference proteome</keyword>
<gene>
    <name evidence="2" type="ORF">BIV18_07620</name>
</gene>
<dbReference type="Proteomes" id="UP000187166">
    <property type="component" value="Unassembled WGS sequence"/>
</dbReference>
<dbReference type="EMBL" id="MJIH01000001">
    <property type="protein sequence ID" value="OLR65386.1"/>
    <property type="molecule type" value="Genomic_DNA"/>
</dbReference>